<dbReference type="PROSITE" id="PS51257">
    <property type="entry name" value="PROKAR_LIPOPROTEIN"/>
    <property type="match status" value="1"/>
</dbReference>
<dbReference type="RefSeq" id="WP_093691102.1">
    <property type="nucleotide sequence ID" value="NZ_FNBU01000020.1"/>
</dbReference>
<dbReference type="PANTHER" id="PTHR30040:SF2">
    <property type="entry name" value="FAD:PROTEIN FMN TRANSFERASE"/>
    <property type="match status" value="1"/>
</dbReference>
<keyword evidence="5 10" id="KW-0479">Metal-binding</keyword>
<keyword evidence="14" id="KW-1185">Reference proteome</keyword>
<dbReference type="GO" id="GO:0016740">
    <property type="term" value="F:transferase activity"/>
    <property type="evidence" value="ECO:0007669"/>
    <property type="project" value="UniProtKB-UniRule"/>
</dbReference>
<dbReference type="PIRSF" id="PIRSF006268">
    <property type="entry name" value="ApbE"/>
    <property type="match status" value="1"/>
</dbReference>
<comment type="similarity">
    <text evidence="10 12">Belongs to the ApbE family.</text>
</comment>
<evidence type="ECO:0000256" key="10">
    <source>
        <dbReference type="PIRNR" id="PIRNR006268"/>
    </source>
</evidence>
<keyword evidence="6 10" id="KW-0274">FAD</keyword>
<evidence type="ECO:0000313" key="13">
    <source>
        <dbReference type="EMBL" id="SDF66887.1"/>
    </source>
</evidence>
<dbReference type="OrthoDB" id="9778595at2"/>
<evidence type="ECO:0000256" key="4">
    <source>
        <dbReference type="ARBA" id="ARBA00022679"/>
    </source>
</evidence>
<protein>
    <recommendedName>
        <fullName evidence="2 10">FAD:protein FMN transferase</fullName>
        <ecNumber evidence="1 10">2.7.1.180</ecNumber>
    </recommendedName>
    <alternativeName>
        <fullName evidence="8 10">Flavin transferase</fullName>
    </alternativeName>
</protein>
<keyword evidence="12" id="KW-1003">Cell membrane</keyword>
<keyword evidence="7 10" id="KW-0460">Magnesium</keyword>
<dbReference type="Pfam" id="PF02424">
    <property type="entry name" value="ApbE"/>
    <property type="match status" value="1"/>
</dbReference>
<gene>
    <name evidence="13" type="ORF">SAMN05660235_02353</name>
</gene>
<dbReference type="AlphaFoldDB" id="A0A1G7MYX7"/>
<dbReference type="SUPFAM" id="SSF143631">
    <property type="entry name" value="ApbE-like"/>
    <property type="match status" value="1"/>
</dbReference>
<dbReference type="Proteomes" id="UP000243333">
    <property type="component" value="Unassembled WGS sequence"/>
</dbReference>
<comment type="function">
    <text evidence="12">Flavin transferase that catalyzes the transfer of the FMN moiety of FAD and its covalent binding to the hydroxyl group of a threonine residue in a target flavoprotein.</text>
</comment>
<evidence type="ECO:0000256" key="3">
    <source>
        <dbReference type="ARBA" id="ARBA00022630"/>
    </source>
</evidence>
<sequence length="340" mass="36921">MPNYRRFATLLLALPLVLITAGCGLSTYVSPKPYQETQFLMDTIIEITAYGPGSEQAVKAAFGEFKRIHDLTNQFDPNSQLAKINAQAGKSKVRVDPELVYLLNRAKALSAKVDGAFDFSIGPLTELWGIGRKGDFVPAQAEINALLPLVNYRMVEVDEVHNTVYLPKVGMRLDLGGIAKGYATDKAVEKLKAMGVKSALVNAGGNVRVIGVKPDGSPWRIGIQHPRRSEGIIAKLALTDWDTLETSGDYQRFIEKDGVRYAHILDPRTGRQPQEVASVTVALNNSTDGDVLSTALFVLGVERGMQLLQKFPGVEAVFVTQDGRVVTTPGLAGKIEITGK</sequence>
<comment type="catalytic activity">
    <reaction evidence="9 10 12">
        <text>L-threonyl-[protein] + FAD = FMN-L-threonyl-[protein] + AMP + H(+)</text>
        <dbReference type="Rhea" id="RHEA:36847"/>
        <dbReference type="Rhea" id="RHEA-COMP:11060"/>
        <dbReference type="Rhea" id="RHEA-COMP:11061"/>
        <dbReference type="ChEBI" id="CHEBI:15378"/>
        <dbReference type="ChEBI" id="CHEBI:30013"/>
        <dbReference type="ChEBI" id="CHEBI:57692"/>
        <dbReference type="ChEBI" id="CHEBI:74257"/>
        <dbReference type="ChEBI" id="CHEBI:456215"/>
        <dbReference type="EC" id="2.7.1.180"/>
    </reaction>
</comment>
<evidence type="ECO:0000256" key="6">
    <source>
        <dbReference type="ARBA" id="ARBA00022827"/>
    </source>
</evidence>
<feature type="binding site" evidence="11">
    <location>
        <position position="177"/>
    </location>
    <ligand>
        <name>Mg(2+)</name>
        <dbReference type="ChEBI" id="CHEBI:18420"/>
    </ligand>
</feature>
<accession>A0A1G7MYX7</accession>
<evidence type="ECO:0000256" key="11">
    <source>
        <dbReference type="PIRSR" id="PIRSR006268-2"/>
    </source>
</evidence>
<organism evidence="13 14">
    <name type="scientific">Sporolituus thermophilus DSM 23256</name>
    <dbReference type="NCBI Taxonomy" id="1123285"/>
    <lineage>
        <taxon>Bacteria</taxon>
        <taxon>Bacillati</taxon>
        <taxon>Bacillota</taxon>
        <taxon>Negativicutes</taxon>
        <taxon>Selenomonadales</taxon>
        <taxon>Sporomusaceae</taxon>
        <taxon>Sporolituus</taxon>
    </lineage>
</organism>
<evidence type="ECO:0000256" key="1">
    <source>
        <dbReference type="ARBA" id="ARBA00011955"/>
    </source>
</evidence>
<dbReference type="STRING" id="1123285.SAMN05660235_02353"/>
<dbReference type="PANTHER" id="PTHR30040">
    <property type="entry name" value="THIAMINE BIOSYNTHESIS LIPOPROTEIN APBE"/>
    <property type="match status" value="1"/>
</dbReference>
<dbReference type="EMBL" id="FNBU01000020">
    <property type="protein sequence ID" value="SDF66887.1"/>
    <property type="molecule type" value="Genomic_DNA"/>
</dbReference>
<keyword evidence="3 10" id="KW-0285">Flavoprotein</keyword>
<comment type="subcellular location">
    <subcellularLocation>
        <location evidence="12">Cell inner membrane</location>
        <topology evidence="12">Lipid-anchor</topology>
        <orientation evidence="12">Periplasmic side</orientation>
    </subcellularLocation>
</comment>
<keyword evidence="12" id="KW-0472">Membrane</keyword>
<dbReference type="EC" id="2.7.1.180" evidence="1 10"/>
<evidence type="ECO:0000256" key="2">
    <source>
        <dbReference type="ARBA" id="ARBA00016337"/>
    </source>
</evidence>
<keyword evidence="12" id="KW-0997">Cell inner membrane</keyword>
<dbReference type="GO" id="GO:0046872">
    <property type="term" value="F:metal ion binding"/>
    <property type="evidence" value="ECO:0007669"/>
    <property type="project" value="UniProtKB-UniRule"/>
</dbReference>
<comment type="cofactor">
    <cofactor evidence="11">
        <name>Mg(2+)</name>
        <dbReference type="ChEBI" id="CHEBI:18420"/>
    </cofactor>
    <cofactor evidence="11">
        <name>Mn(2+)</name>
        <dbReference type="ChEBI" id="CHEBI:29035"/>
    </cofactor>
    <text evidence="11">Magnesium. Can also use manganese.</text>
</comment>
<dbReference type="Gene3D" id="3.10.520.10">
    <property type="entry name" value="ApbE-like domains"/>
    <property type="match status" value="1"/>
</dbReference>
<feature type="binding site" evidence="11">
    <location>
        <position position="294"/>
    </location>
    <ligand>
        <name>Mg(2+)</name>
        <dbReference type="ChEBI" id="CHEBI:18420"/>
    </ligand>
</feature>
<proteinExistence type="inferred from homology"/>
<evidence type="ECO:0000313" key="14">
    <source>
        <dbReference type="Proteomes" id="UP000243333"/>
    </source>
</evidence>
<evidence type="ECO:0000256" key="12">
    <source>
        <dbReference type="RuleBase" id="RU363002"/>
    </source>
</evidence>
<evidence type="ECO:0000256" key="7">
    <source>
        <dbReference type="ARBA" id="ARBA00022842"/>
    </source>
</evidence>
<evidence type="ECO:0000256" key="5">
    <source>
        <dbReference type="ARBA" id="ARBA00022723"/>
    </source>
</evidence>
<dbReference type="InterPro" id="IPR003374">
    <property type="entry name" value="ApbE-like_sf"/>
</dbReference>
<dbReference type="InterPro" id="IPR024932">
    <property type="entry name" value="ApbE"/>
</dbReference>
<reference evidence="14" key="1">
    <citation type="submission" date="2016-10" db="EMBL/GenBank/DDBJ databases">
        <authorList>
            <person name="Varghese N."/>
            <person name="Submissions S."/>
        </authorList>
    </citation>
    <scope>NUCLEOTIDE SEQUENCE [LARGE SCALE GENOMIC DNA]</scope>
    <source>
        <strain evidence="14">DSM 23256</strain>
    </source>
</reference>
<keyword evidence="4 10" id="KW-0808">Transferase</keyword>
<keyword evidence="12 13" id="KW-0449">Lipoprotein</keyword>
<feature type="binding site" evidence="11">
    <location>
        <position position="290"/>
    </location>
    <ligand>
        <name>Mg(2+)</name>
        <dbReference type="ChEBI" id="CHEBI:18420"/>
    </ligand>
</feature>
<evidence type="ECO:0000256" key="9">
    <source>
        <dbReference type="ARBA" id="ARBA00048540"/>
    </source>
</evidence>
<dbReference type="GO" id="GO:0005886">
    <property type="term" value="C:plasma membrane"/>
    <property type="evidence" value="ECO:0007669"/>
    <property type="project" value="UniProtKB-SubCell"/>
</dbReference>
<name>A0A1G7MYX7_9FIRM</name>
<evidence type="ECO:0000256" key="8">
    <source>
        <dbReference type="ARBA" id="ARBA00031306"/>
    </source>
</evidence>